<dbReference type="InterPro" id="IPR001254">
    <property type="entry name" value="Trypsin_dom"/>
</dbReference>
<dbReference type="InterPro" id="IPR043504">
    <property type="entry name" value="Peptidase_S1_PA_chymotrypsin"/>
</dbReference>
<dbReference type="InterPro" id="IPR001314">
    <property type="entry name" value="Peptidase_S1A"/>
</dbReference>
<evidence type="ECO:0000313" key="3">
    <source>
        <dbReference type="EMBL" id="BES98957.1"/>
    </source>
</evidence>
<feature type="chain" id="PRO_5045078455" evidence="1">
    <location>
        <begin position="20"/>
        <end position="429"/>
    </location>
</feature>
<name>A0ABN7B5Q9_9HEMI</name>
<protein>
    <submittedName>
        <fullName evidence="3">Serine protease</fullName>
    </submittedName>
</protein>
<dbReference type="PANTHER" id="PTHR24258:SF129">
    <property type="entry name" value="LP15124P-RELATED"/>
    <property type="match status" value="1"/>
</dbReference>
<evidence type="ECO:0000259" key="2">
    <source>
        <dbReference type="PROSITE" id="PS50240"/>
    </source>
</evidence>
<accession>A0ABN7B5Q9</accession>
<dbReference type="Pfam" id="PF00089">
    <property type="entry name" value="Trypsin"/>
    <property type="match status" value="1"/>
</dbReference>
<dbReference type="InterPro" id="IPR018114">
    <property type="entry name" value="TRYPSIN_HIS"/>
</dbReference>
<dbReference type="GO" id="GO:0006508">
    <property type="term" value="P:proteolysis"/>
    <property type="evidence" value="ECO:0007669"/>
    <property type="project" value="UniProtKB-KW"/>
</dbReference>
<dbReference type="Proteomes" id="UP001307889">
    <property type="component" value="Chromosome 10"/>
</dbReference>
<sequence length="429" mass="46721">MRPDCAVFVALLALGIVDSAPHDDLTSLIDEVFGTTKAPDNNGYVPPHISPGNNPDYIANNGGNRGNQVEKPYPPAEQPGYGGDDTGLGGDGCTCVPYYLCANDSIITDGTGLIDIRFGNGNPCTTSVDVCCGKTLEREPDHPITPKPKGRNGCGKRNTDGVGFRITGNVNNEAQFGEFPWMVAILKEENVNGENLRLYKCGGALIHENVVLTAAHCVIKENPHSLKARAGEWDTQTAQELFPHQDRTVSKIIVHSDYHAGALYNDVALLIVNEPFKFADNIDIVCLPEADDVVIDDSCWASGWGKDVFGKEGSYQVILKRIELPMVPRDRCQQELRKTRLGPKFRLDETFVCAGGIKGRDTCKGDGGSPLICPIKGKPYVYQQVGIVAWGIGCGGETPAAYGNVAKFRRWIDHHMEALGFHTEYDYSH</sequence>
<dbReference type="InterPro" id="IPR009003">
    <property type="entry name" value="Peptidase_S1_PA"/>
</dbReference>
<dbReference type="InterPro" id="IPR041515">
    <property type="entry name" value="PPAF-2-like_Clip"/>
</dbReference>
<feature type="signal peptide" evidence="1">
    <location>
        <begin position="1"/>
        <end position="19"/>
    </location>
</feature>
<dbReference type="PROSITE" id="PS00134">
    <property type="entry name" value="TRYPSIN_HIS"/>
    <property type="match status" value="1"/>
</dbReference>
<dbReference type="PROSITE" id="PS50240">
    <property type="entry name" value="TRYPSIN_DOM"/>
    <property type="match status" value="1"/>
</dbReference>
<evidence type="ECO:0000256" key="1">
    <source>
        <dbReference type="SAM" id="SignalP"/>
    </source>
</evidence>
<reference evidence="3 4" key="1">
    <citation type="submission" date="2023-09" db="EMBL/GenBank/DDBJ databases">
        <title>Nesidiocoris tenuis whole genome shotgun sequence.</title>
        <authorList>
            <person name="Shibata T."/>
            <person name="Shimoda M."/>
            <person name="Kobayashi T."/>
            <person name="Uehara T."/>
        </authorList>
    </citation>
    <scope>NUCLEOTIDE SEQUENCE [LARGE SCALE GENOMIC DNA]</scope>
    <source>
        <strain evidence="3 4">Japan</strain>
    </source>
</reference>
<dbReference type="EMBL" id="AP028918">
    <property type="protein sequence ID" value="BES98957.1"/>
    <property type="molecule type" value="Genomic_DNA"/>
</dbReference>
<keyword evidence="3" id="KW-0645">Protease</keyword>
<evidence type="ECO:0000313" key="4">
    <source>
        <dbReference type="Proteomes" id="UP001307889"/>
    </source>
</evidence>
<organism evidence="3 4">
    <name type="scientific">Nesidiocoris tenuis</name>
    <dbReference type="NCBI Taxonomy" id="355587"/>
    <lineage>
        <taxon>Eukaryota</taxon>
        <taxon>Metazoa</taxon>
        <taxon>Ecdysozoa</taxon>
        <taxon>Arthropoda</taxon>
        <taxon>Hexapoda</taxon>
        <taxon>Insecta</taxon>
        <taxon>Pterygota</taxon>
        <taxon>Neoptera</taxon>
        <taxon>Paraneoptera</taxon>
        <taxon>Hemiptera</taxon>
        <taxon>Heteroptera</taxon>
        <taxon>Panheteroptera</taxon>
        <taxon>Cimicomorpha</taxon>
        <taxon>Miridae</taxon>
        <taxon>Dicyphina</taxon>
        <taxon>Nesidiocoris</taxon>
    </lineage>
</organism>
<dbReference type="Pfam" id="PF18322">
    <property type="entry name" value="CLIP_1"/>
    <property type="match status" value="1"/>
</dbReference>
<proteinExistence type="predicted"/>
<keyword evidence="4" id="KW-1185">Reference proteome</keyword>
<dbReference type="PRINTS" id="PR00722">
    <property type="entry name" value="CHYMOTRYPSIN"/>
</dbReference>
<feature type="domain" description="Peptidase S1" evidence="2">
    <location>
        <begin position="166"/>
        <end position="417"/>
    </location>
</feature>
<gene>
    <name evidence="3" type="ORF">NTJ_11773</name>
</gene>
<dbReference type="PANTHER" id="PTHR24258">
    <property type="entry name" value="SERINE PROTEASE-RELATED"/>
    <property type="match status" value="1"/>
</dbReference>
<dbReference type="CDD" id="cd00190">
    <property type="entry name" value="Tryp_SPc"/>
    <property type="match status" value="1"/>
</dbReference>
<keyword evidence="1" id="KW-0732">Signal</keyword>
<keyword evidence="3" id="KW-0378">Hydrolase</keyword>
<dbReference type="SMART" id="SM00020">
    <property type="entry name" value="Tryp_SPc"/>
    <property type="match status" value="1"/>
</dbReference>
<dbReference type="SUPFAM" id="SSF50494">
    <property type="entry name" value="Trypsin-like serine proteases"/>
    <property type="match status" value="1"/>
</dbReference>
<dbReference type="GO" id="GO:0008233">
    <property type="term" value="F:peptidase activity"/>
    <property type="evidence" value="ECO:0007669"/>
    <property type="project" value="UniProtKB-KW"/>
</dbReference>
<dbReference type="Gene3D" id="2.40.10.10">
    <property type="entry name" value="Trypsin-like serine proteases"/>
    <property type="match status" value="2"/>
</dbReference>